<evidence type="ECO:0000256" key="4">
    <source>
        <dbReference type="ARBA" id="ARBA00022892"/>
    </source>
</evidence>
<dbReference type="PANTHER" id="PTHR11711">
    <property type="entry name" value="ADP RIBOSYLATION FACTOR-RELATED"/>
    <property type="match status" value="1"/>
</dbReference>
<reference evidence="7" key="2">
    <citation type="journal article" date="2024" name="Plant">
        <title>Genomic evolution and insights into agronomic trait innovations of Sesamum species.</title>
        <authorList>
            <person name="Miao H."/>
            <person name="Wang L."/>
            <person name="Qu L."/>
            <person name="Liu H."/>
            <person name="Sun Y."/>
            <person name="Le M."/>
            <person name="Wang Q."/>
            <person name="Wei S."/>
            <person name="Zheng Y."/>
            <person name="Lin W."/>
            <person name="Duan Y."/>
            <person name="Cao H."/>
            <person name="Xiong S."/>
            <person name="Wang X."/>
            <person name="Wei L."/>
            <person name="Li C."/>
            <person name="Ma Q."/>
            <person name="Ju M."/>
            <person name="Zhao R."/>
            <person name="Li G."/>
            <person name="Mu C."/>
            <person name="Tian Q."/>
            <person name="Mei H."/>
            <person name="Zhang T."/>
            <person name="Gao T."/>
            <person name="Zhang H."/>
        </authorList>
    </citation>
    <scope>NUCLEOTIDE SEQUENCE</scope>
    <source>
        <strain evidence="7">K16</strain>
    </source>
</reference>
<evidence type="ECO:0000313" key="8">
    <source>
        <dbReference type="Proteomes" id="UP001289374"/>
    </source>
</evidence>
<keyword evidence="5" id="KW-0653">Protein transport</keyword>
<dbReference type="InterPro" id="IPR027417">
    <property type="entry name" value="P-loop_NTPase"/>
</dbReference>
<dbReference type="GO" id="GO:0005525">
    <property type="term" value="F:GTP binding"/>
    <property type="evidence" value="ECO:0007669"/>
    <property type="project" value="UniProtKB-KW"/>
</dbReference>
<comment type="similarity">
    <text evidence="1">Belongs to the small GTPase superfamily. Arf family.</text>
</comment>
<gene>
    <name evidence="7" type="ORF">Sango_1078200</name>
</gene>
<evidence type="ECO:0000256" key="3">
    <source>
        <dbReference type="ARBA" id="ARBA00022741"/>
    </source>
</evidence>
<organism evidence="7 8">
    <name type="scientific">Sesamum angolense</name>
    <dbReference type="NCBI Taxonomy" id="2727404"/>
    <lineage>
        <taxon>Eukaryota</taxon>
        <taxon>Viridiplantae</taxon>
        <taxon>Streptophyta</taxon>
        <taxon>Embryophyta</taxon>
        <taxon>Tracheophyta</taxon>
        <taxon>Spermatophyta</taxon>
        <taxon>Magnoliopsida</taxon>
        <taxon>eudicotyledons</taxon>
        <taxon>Gunneridae</taxon>
        <taxon>Pentapetalae</taxon>
        <taxon>asterids</taxon>
        <taxon>lamiids</taxon>
        <taxon>Lamiales</taxon>
        <taxon>Pedaliaceae</taxon>
        <taxon>Sesamum</taxon>
    </lineage>
</organism>
<sequence length="108" mass="12071">MGLTFTKLFSRLFAKKEMRILMVGLDAAASTWRLLSTKTSASLFGMLVAKTRFVHCEALFPEHPRYIQSTCATSGEGLYEGLDWLSNNIANKASLELMELFMALEMAV</sequence>
<evidence type="ECO:0000256" key="1">
    <source>
        <dbReference type="ARBA" id="ARBA00010290"/>
    </source>
</evidence>
<dbReference type="Proteomes" id="UP001289374">
    <property type="component" value="Unassembled WGS sequence"/>
</dbReference>
<dbReference type="InterPro" id="IPR024156">
    <property type="entry name" value="Small_GTPase_ARF"/>
</dbReference>
<dbReference type="AlphaFoldDB" id="A0AAE1WUL2"/>
<evidence type="ECO:0000256" key="5">
    <source>
        <dbReference type="ARBA" id="ARBA00022927"/>
    </source>
</evidence>
<evidence type="ECO:0000313" key="7">
    <source>
        <dbReference type="EMBL" id="KAK4399721.1"/>
    </source>
</evidence>
<name>A0AAE1WUL2_9LAMI</name>
<keyword evidence="8" id="KW-1185">Reference proteome</keyword>
<dbReference type="GO" id="GO:0016192">
    <property type="term" value="P:vesicle-mediated transport"/>
    <property type="evidence" value="ECO:0007669"/>
    <property type="project" value="UniProtKB-KW"/>
</dbReference>
<keyword evidence="5" id="KW-0813">Transport</keyword>
<proteinExistence type="inferred from homology"/>
<accession>A0AAE1WUL2</accession>
<keyword evidence="2" id="KW-0449">Lipoprotein</keyword>
<reference evidence="7" key="1">
    <citation type="submission" date="2020-06" db="EMBL/GenBank/DDBJ databases">
        <authorList>
            <person name="Li T."/>
            <person name="Hu X."/>
            <person name="Zhang T."/>
            <person name="Song X."/>
            <person name="Zhang H."/>
            <person name="Dai N."/>
            <person name="Sheng W."/>
            <person name="Hou X."/>
            <person name="Wei L."/>
        </authorList>
    </citation>
    <scope>NUCLEOTIDE SEQUENCE</scope>
    <source>
        <strain evidence="7">K16</strain>
        <tissue evidence="7">Leaf</tissue>
    </source>
</reference>
<evidence type="ECO:0000256" key="2">
    <source>
        <dbReference type="ARBA" id="ARBA00022707"/>
    </source>
</evidence>
<dbReference type="Gene3D" id="3.40.50.300">
    <property type="entry name" value="P-loop containing nucleotide triphosphate hydrolases"/>
    <property type="match status" value="1"/>
</dbReference>
<protein>
    <submittedName>
        <fullName evidence="7">ADP-ribosylation factor 1</fullName>
    </submittedName>
</protein>
<keyword evidence="3" id="KW-0547">Nucleotide-binding</keyword>
<dbReference type="GO" id="GO:0015031">
    <property type="term" value="P:protein transport"/>
    <property type="evidence" value="ECO:0007669"/>
    <property type="project" value="UniProtKB-KW"/>
</dbReference>
<keyword evidence="6" id="KW-0342">GTP-binding</keyword>
<dbReference type="EMBL" id="JACGWL010000006">
    <property type="protein sequence ID" value="KAK4399721.1"/>
    <property type="molecule type" value="Genomic_DNA"/>
</dbReference>
<evidence type="ECO:0000256" key="6">
    <source>
        <dbReference type="ARBA" id="ARBA00023134"/>
    </source>
</evidence>
<keyword evidence="2" id="KW-0519">Myristate</keyword>
<keyword evidence="4" id="KW-0931">ER-Golgi transport</keyword>
<comment type="caution">
    <text evidence="7">The sequence shown here is derived from an EMBL/GenBank/DDBJ whole genome shotgun (WGS) entry which is preliminary data.</text>
</comment>